<sequence>MRAPNPYQVQWPTLPRADGALFNGISRAGRCFHHLPTDSVPGLIGEMLRDDYGSVISVTVRFEARQPGRVSVTTGEIPDAWMPYDHGHAPQLPAYLCALQQLVRDGEETENPQQLLAHVEGWFALTSRHTMKLPLDRRRFPALAY</sequence>
<name>A0AAP6JG18_9GAMM</name>
<comment type="caution">
    <text evidence="1">The sequence shown here is derived from an EMBL/GenBank/DDBJ whole genome shotgun (WGS) entry which is preliminary data.</text>
</comment>
<dbReference type="Proteomes" id="UP001302316">
    <property type="component" value="Unassembled WGS sequence"/>
</dbReference>
<protein>
    <submittedName>
        <fullName evidence="1">Uncharacterized protein</fullName>
    </submittedName>
</protein>
<keyword evidence="2" id="KW-1185">Reference proteome</keyword>
<dbReference type="AlphaFoldDB" id="A0AAP6JG18"/>
<reference evidence="1 2" key="1">
    <citation type="submission" date="2023-12" db="EMBL/GenBank/DDBJ databases">
        <title>Whole-genome sequencing of halo(alkali)philic microorganisms from hypersaline lakes.</title>
        <authorList>
            <person name="Sorokin D.Y."/>
            <person name="Merkel A.Y."/>
            <person name="Messina E."/>
            <person name="Yakimov M."/>
        </authorList>
    </citation>
    <scope>NUCLEOTIDE SEQUENCE [LARGE SCALE GENOMIC DNA]</scope>
    <source>
        <strain evidence="1 2">AB-CW1</strain>
    </source>
</reference>
<proteinExistence type="predicted"/>
<accession>A0AAP6JG18</accession>
<organism evidence="1 2">
    <name type="scientific">Natronospira elongata</name>
    <dbReference type="NCBI Taxonomy" id="3110268"/>
    <lineage>
        <taxon>Bacteria</taxon>
        <taxon>Pseudomonadati</taxon>
        <taxon>Pseudomonadota</taxon>
        <taxon>Gammaproteobacteria</taxon>
        <taxon>Natronospirales</taxon>
        <taxon>Natronospiraceae</taxon>
        <taxon>Natronospira</taxon>
    </lineage>
</organism>
<evidence type="ECO:0000313" key="2">
    <source>
        <dbReference type="Proteomes" id="UP001302316"/>
    </source>
</evidence>
<evidence type="ECO:0000313" key="1">
    <source>
        <dbReference type="EMBL" id="MEA5446168.1"/>
    </source>
</evidence>
<dbReference type="EMBL" id="JAYGII010000022">
    <property type="protein sequence ID" value="MEA5446168.1"/>
    <property type="molecule type" value="Genomic_DNA"/>
</dbReference>
<dbReference type="RefSeq" id="WP_346052235.1">
    <property type="nucleotide sequence ID" value="NZ_JAYGII010000022.1"/>
</dbReference>
<gene>
    <name evidence="1" type="ORF">VCB98_10090</name>
</gene>